<evidence type="ECO:0000256" key="3">
    <source>
        <dbReference type="PROSITE-ProRule" id="PRU00464"/>
    </source>
</evidence>
<organism evidence="5 6">
    <name type="scientific">Candidatus Colwellbacteria bacterium CG10_big_fil_rev_8_21_14_0_10_42_22</name>
    <dbReference type="NCBI Taxonomy" id="1974540"/>
    <lineage>
        <taxon>Bacteria</taxon>
        <taxon>Candidatus Colwelliibacteriota</taxon>
    </lineage>
</organism>
<dbReference type="PANTHER" id="PTHR46648">
    <property type="entry name" value="HIT FAMILY PROTEIN 1"/>
    <property type="match status" value="1"/>
</dbReference>
<dbReference type="Proteomes" id="UP000231466">
    <property type="component" value="Unassembled WGS sequence"/>
</dbReference>
<comment type="caution">
    <text evidence="5">The sequence shown here is derived from an EMBL/GenBank/DDBJ whole genome shotgun (WGS) entry which is preliminary data.</text>
</comment>
<dbReference type="GO" id="GO:0003824">
    <property type="term" value="F:catalytic activity"/>
    <property type="evidence" value="ECO:0007669"/>
    <property type="project" value="InterPro"/>
</dbReference>
<dbReference type="InterPro" id="IPR036265">
    <property type="entry name" value="HIT-like_sf"/>
</dbReference>
<evidence type="ECO:0000259" key="4">
    <source>
        <dbReference type="PROSITE" id="PS51084"/>
    </source>
</evidence>
<dbReference type="CDD" id="cd01277">
    <property type="entry name" value="HINT_subgroup"/>
    <property type="match status" value="1"/>
</dbReference>
<dbReference type="EMBL" id="PFAH01000002">
    <property type="protein sequence ID" value="PIR98189.1"/>
    <property type="molecule type" value="Genomic_DNA"/>
</dbReference>
<dbReference type="InterPro" id="IPR039384">
    <property type="entry name" value="HINT"/>
</dbReference>
<feature type="short sequence motif" description="Histidine triad motif" evidence="2 3">
    <location>
        <begin position="96"/>
        <end position="100"/>
    </location>
</feature>
<dbReference type="PANTHER" id="PTHR46648:SF1">
    <property type="entry name" value="ADENOSINE 5'-MONOPHOSPHORAMIDASE HNT1"/>
    <property type="match status" value="1"/>
</dbReference>
<evidence type="ECO:0000313" key="5">
    <source>
        <dbReference type="EMBL" id="PIR98189.1"/>
    </source>
</evidence>
<feature type="domain" description="HIT" evidence="4">
    <location>
        <begin position="4"/>
        <end position="111"/>
    </location>
</feature>
<dbReference type="PROSITE" id="PS00892">
    <property type="entry name" value="HIT_1"/>
    <property type="match status" value="1"/>
</dbReference>
<dbReference type="GO" id="GO:0009117">
    <property type="term" value="P:nucleotide metabolic process"/>
    <property type="evidence" value="ECO:0007669"/>
    <property type="project" value="TreeGrafter"/>
</dbReference>
<dbReference type="AlphaFoldDB" id="A0A2H0VIK9"/>
<gene>
    <name evidence="5" type="ORF">COT89_00540</name>
</gene>
<evidence type="ECO:0000256" key="2">
    <source>
        <dbReference type="PIRSR" id="PIRSR601310-3"/>
    </source>
</evidence>
<sequence>MDCLFCKIAKGDIPTHKIYENDDSIAFLDINPSADGHTMVISKNHHENIQDIPEDLLGKLSKTVKRVVDILEKGLKTTHFTIGLNNGKLSGQEIDHLHIHIIPRNEGDGGGSIQSVVQNRTENPEKIKEKILKANG</sequence>
<accession>A0A2H0VIK9</accession>
<dbReference type="SUPFAM" id="SSF54197">
    <property type="entry name" value="HIT-like"/>
    <property type="match status" value="1"/>
</dbReference>
<dbReference type="InterPro" id="IPR001310">
    <property type="entry name" value="Histidine_triad_HIT"/>
</dbReference>
<dbReference type="PROSITE" id="PS51084">
    <property type="entry name" value="HIT_2"/>
    <property type="match status" value="1"/>
</dbReference>
<proteinExistence type="predicted"/>
<reference evidence="6" key="1">
    <citation type="submission" date="2017-09" db="EMBL/GenBank/DDBJ databases">
        <title>Depth-based differentiation of microbial function through sediment-hosted aquifers and enrichment of novel symbionts in the deep terrestrial subsurface.</title>
        <authorList>
            <person name="Probst A.J."/>
            <person name="Ladd B."/>
            <person name="Jarett J.K."/>
            <person name="Geller-Mcgrath D.E."/>
            <person name="Sieber C.M.K."/>
            <person name="Emerson J.B."/>
            <person name="Anantharaman K."/>
            <person name="Thomas B.C."/>
            <person name="Malmstrom R."/>
            <person name="Stieglmeier M."/>
            <person name="Klingl A."/>
            <person name="Woyke T."/>
            <person name="Ryan C.M."/>
            <person name="Banfield J.F."/>
        </authorList>
    </citation>
    <scope>NUCLEOTIDE SEQUENCE [LARGE SCALE GENOMIC DNA]</scope>
</reference>
<name>A0A2H0VIK9_9BACT</name>
<dbReference type="PRINTS" id="PR00332">
    <property type="entry name" value="HISTRIAD"/>
</dbReference>
<protein>
    <submittedName>
        <fullName evidence="5">HIT family protein</fullName>
    </submittedName>
</protein>
<evidence type="ECO:0000313" key="6">
    <source>
        <dbReference type="Proteomes" id="UP000231466"/>
    </source>
</evidence>
<dbReference type="Gene3D" id="3.30.428.10">
    <property type="entry name" value="HIT-like"/>
    <property type="match status" value="1"/>
</dbReference>
<dbReference type="InterPro" id="IPR011146">
    <property type="entry name" value="HIT-like"/>
</dbReference>
<evidence type="ECO:0000256" key="1">
    <source>
        <dbReference type="PIRSR" id="PIRSR601310-1"/>
    </source>
</evidence>
<dbReference type="InterPro" id="IPR019808">
    <property type="entry name" value="Histidine_triad_CS"/>
</dbReference>
<dbReference type="Pfam" id="PF01230">
    <property type="entry name" value="HIT"/>
    <property type="match status" value="1"/>
</dbReference>
<feature type="active site" description="Tele-AMP-histidine intermediate" evidence="1">
    <location>
        <position position="98"/>
    </location>
</feature>